<organism evidence="2 3">
    <name type="scientific">Corallococcus macrosporus DSM 14697</name>
    <dbReference type="NCBI Taxonomy" id="1189310"/>
    <lineage>
        <taxon>Bacteria</taxon>
        <taxon>Pseudomonadati</taxon>
        <taxon>Myxococcota</taxon>
        <taxon>Myxococcia</taxon>
        <taxon>Myxococcales</taxon>
        <taxon>Cystobacterineae</taxon>
        <taxon>Myxococcaceae</taxon>
        <taxon>Corallococcus</taxon>
    </lineage>
</organism>
<protein>
    <submittedName>
        <fullName evidence="2">Iron ABC transporter substrate-binding protein</fullName>
    </submittedName>
</protein>
<dbReference type="AlphaFoldDB" id="A0A250K2D4"/>
<name>A0A250K2D4_9BACT</name>
<dbReference type="Gene3D" id="3.40.50.1980">
    <property type="entry name" value="Nitrogenase molybdenum iron protein domain"/>
    <property type="match status" value="1"/>
</dbReference>
<evidence type="ECO:0000313" key="3">
    <source>
        <dbReference type="Proteomes" id="UP000217343"/>
    </source>
</evidence>
<proteinExistence type="predicted"/>
<dbReference type="PROSITE" id="PS50983">
    <property type="entry name" value="FE_B12_PBP"/>
    <property type="match status" value="1"/>
</dbReference>
<dbReference type="InterPro" id="IPR002491">
    <property type="entry name" value="ABC_transptr_periplasmic_BD"/>
</dbReference>
<accession>A0A250K2D4</accession>
<dbReference type="SUPFAM" id="SSF53807">
    <property type="entry name" value="Helical backbone' metal receptor"/>
    <property type="match status" value="1"/>
</dbReference>
<feature type="domain" description="Fe/B12 periplasmic-binding" evidence="1">
    <location>
        <begin position="1"/>
        <end position="102"/>
    </location>
</feature>
<sequence>MMARIETQPGAVNTRGEAAAALLKKAVAANPDWLVVLDRGAATGGGQNKALETLGKHPELSKTAAFKAGRVIVVDAPSWYLVGGRTANVTRIVQDLTRAVKQ</sequence>
<gene>
    <name evidence="2" type="ORF">MYMAC_005783</name>
</gene>
<dbReference type="EMBL" id="CP022203">
    <property type="protein sequence ID" value="ATB50128.1"/>
    <property type="molecule type" value="Genomic_DNA"/>
</dbReference>
<dbReference type="RefSeq" id="WP_239989076.1">
    <property type="nucleotide sequence ID" value="NZ_CP022203.1"/>
</dbReference>
<evidence type="ECO:0000313" key="2">
    <source>
        <dbReference type="EMBL" id="ATB50128.1"/>
    </source>
</evidence>
<evidence type="ECO:0000259" key="1">
    <source>
        <dbReference type="PROSITE" id="PS50983"/>
    </source>
</evidence>
<keyword evidence="3" id="KW-1185">Reference proteome</keyword>
<reference evidence="2 3" key="1">
    <citation type="submission" date="2017-06" db="EMBL/GenBank/DDBJ databases">
        <title>Sequencing and comparative analysis of myxobacterial genomes.</title>
        <authorList>
            <person name="Rupp O."/>
            <person name="Goesmann A."/>
            <person name="Sogaard-Andersen L."/>
        </authorList>
    </citation>
    <scope>NUCLEOTIDE SEQUENCE [LARGE SCALE GENOMIC DNA]</scope>
    <source>
        <strain evidence="2 3">DSM 14697</strain>
    </source>
</reference>
<dbReference type="Proteomes" id="UP000217343">
    <property type="component" value="Chromosome"/>
</dbReference>
<dbReference type="KEGG" id="mmas:MYMAC_005783"/>